<evidence type="ECO:0000256" key="2">
    <source>
        <dbReference type="ARBA" id="ARBA00023155"/>
    </source>
</evidence>
<dbReference type="InParanoid" id="A0A1D2V8T2"/>
<dbReference type="AlphaFoldDB" id="A0A1D2V8T2"/>
<evidence type="ECO:0000259" key="6">
    <source>
        <dbReference type="PROSITE" id="PS50071"/>
    </source>
</evidence>
<sequence length="137" mass="16144">STTLNVSPLADVRSMILANQNKIMDYILQSHYRLSEIFKENYLTLLLRLQSLFLNMNSKPQKKCDTSIQKSDKIVSVNKNIFPQKREFPFDVKKLLEAVYEMKPFPNFDEKQALALKTNLSKRQIEIWFTNKRGRTK</sequence>
<name>A0A1D2V8T2_9ASCO</name>
<dbReference type="GeneID" id="30963063"/>
<dbReference type="InterPro" id="IPR001356">
    <property type="entry name" value="HD"/>
</dbReference>
<accession>A0A1D2V8T2</accession>
<dbReference type="SUPFAM" id="SSF46689">
    <property type="entry name" value="Homeodomain-like"/>
    <property type="match status" value="1"/>
</dbReference>
<dbReference type="InterPro" id="IPR017970">
    <property type="entry name" value="Homeobox_CS"/>
</dbReference>
<keyword evidence="2 4" id="KW-0371">Homeobox</keyword>
<organism evidence="7 8">
    <name type="scientific">Ascoidea rubescens DSM 1968</name>
    <dbReference type="NCBI Taxonomy" id="1344418"/>
    <lineage>
        <taxon>Eukaryota</taxon>
        <taxon>Fungi</taxon>
        <taxon>Dikarya</taxon>
        <taxon>Ascomycota</taxon>
        <taxon>Saccharomycotina</taxon>
        <taxon>Saccharomycetes</taxon>
        <taxon>Ascoideaceae</taxon>
        <taxon>Ascoidea</taxon>
    </lineage>
</organism>
<evidence type="ECO:0000256" key="3">
    <source>
        <dbReference type="ARBA" id="ARBA00023242"/>
    </source>
</evidence>
<dbReference type="SMART" id="SM00389">
    <property type="entry name" value="HOX"/>
    <property type="match status" value="1"/>
</dbReference>
<protein>
    <recommendedName>
        <fullName evidence="6">Homeobox domain-containing protein</fullName>
    </recommendedName>
</protein>
<dbReference type="GO" id="GO:0005634">
    <property type="term" value="C:nucleus"/>
    <property type="evidence" value="ECO:0007669"/>
    <property type="project" value="UniProtKB-SubCell"/>
</dbReference>
<gene>
    <name evidence="7" type="ORF">ASCRUDRAFT_165242</name>
</gene>
<feature type="non-terminal residue" evidence="7">
    <location>
        <position position="1"/>
    </location>
</feature>
<dbReference type="Gene3D" id="1.10.10.60">
    <property type="entry name" value="Homeodomain-like"/>
    <property type="match status" value="1"/>
</dbReference>
<reference evidence="8" key="1">
    <citation type="submission" date="2016-05" db="EMBL/GenBank/DDBJ databases">
        <title>Comparative genomics of biotechnologically important yeasts.</title>
        <authorList>
            <consortium name="DOE Joint Genome Institute"/>
            <person name="Riley R."/>
            <person name="Haridas S."/>
            <person name="Wolfe K.H."/>
            <person name="Lopes M.R."/>
            <person name="Hittinger C.T."/>
            <person name="Goker M."/>
            <person name="Salamov A."/>
            <person name="Wisecaver J."/>
            <person name="Long T.M."/>
            <person name="Aerts A.L."/>
            <person name="Barry K."/>
            <person name="Choi C."/>
            <person name="Clum A."/>
            <person name="Coughlan A.Y."/>
            <person name="Deshpande S."/>
            <person name="Douglass A.P."/>
            <person name="Hanson S.J."/>
            <person name="Klenk H.-P."/>
            <person name="Labutti K."/>
            <person name="Lapidus A."/>
            <person name="Lindquist E."/>
            <person name="Lipzen A."/>
            <person name="Meier-Kolthoff J.P."/>
            <person name="Ohm R.A."/>
            <person name="Otillar R.P."/>
            <person name="Pangilinan J."/>
            <person name="Peng Y."/>
            <person name="Rokas A."/>
            <person name="Rosa C.A."/>
            <person name="Scheuner C."/>
            <person name="Sibirny A.A."/>
            <person name="Slot J.C."/>
            <person name="Stielow J.B."/>
            <person name="Sun H."/>
            <person name="Kurtzman C.P."/>
            <person name="Blackwell M."/>
            <person name="Grigoriev I.V."/>
            <person name="Jeffries T.W."/>
        </authorList>
    </citation>
    <scope>NUCLEOTIDE SEQUENCE [LARGE SCALE GENOMIC DNA]</scope>
    <source>
        <strain evidence="8">DSM 1968</strain>
    </source>
</reference>
<comment type="subcellular location">
    <subcellularLocation>
        <location evidence="4 5">Nucleus</location>
    </subcellularLocation>
</comment>
<keyword evidence="8" id="KW-1185">Reference proteome</keyword>
<dbReference type="Pfam" id="PF00046">
    <property type="entry name" value="Homeodomain"/>
    <property type="match status" value="1"/>
</dbReference>
<evidence type="ECO:0000256" key="1">
    <source>
        <dbReference type="ARBA" id="ARBA00023125"/>
    </source>
</evidence>
<dbReference type="CDD" id="cd00086">
    <property type="entry name" value="homeodomain"/>
    <property type="match status" value="1"/>
</dbReference>
<evidence type="ECO:0000313" key="8">
    <source>
        <dbReference type="Proteomes" id="UP000095038"/>
    </source>
</evidence>
<dbReference type="RefSeq" id="XP_020044212.1">
    <property type="nucleotide sequence ID" value="XM_020189427.1"/>
</dbReference>
<keyword evidence="3 4" id="KW-0539">Nucleus</keyword>
<evidence type="ECO:0000313" key="7">
    <source>
        <dbReference type="EMBL" id="ODV57905.1"/>
    </source>
</evidence>
<dbReference type="Proteomes" id="UP000095038">
    <property type="component" value="Unassembled WGS sequence"/>
</dbReference>
<dbReference type="InterPro" id="IPR009057">
    <property type="entry name" value="Homeodomain-like_sf"/>
</dbReference>
<feature type="domain" description="Homeobox" evidence="6">
    <location>
        <begin position="96"/>
        <end position="137"/>
    </location>
</feature>
<dbReference type="PROSITE" id="PS50071">
    <property type="entry name" value="HOMEOBOX_2"/>
    <property type="match status" value="1"/>
</dbReference>
<keyword evidence="1 4" id="KW-0238">DNA-binding</keyword>
<dbReference type="EMBL" id="KV454499">
    <property type="protein sequence ID" value="ODV57905.1"/>
    <property type="molecule type" value="Genomic_DNA"/>
</dbReference>
<dbReference type="PROSITE" id="PS00027">
    <property type="entry name" value="HOMEOBOX_1"/>
    <property type="match status" value="1"/>
</dbReference>
<dbReference type="OrthoDB" id="6159439at2759"/>
<dbReference type="GO" id="GO:0000981">
    <property type="term" value="F:DNA-binding transcription factor activity, RNA polymerase II-specific"/>
    <property type="evidence" value="ECO:0007669"/>
    <property type="project" value="InterPro"/>
</dbReference>
<dbReference type="GO" id="GO:0003677">
    <property type="term" value="F:DNA binding"/>
    <property type="evidence" value="ECO:0007669"/>
    <property type="project" value="UniProtKB-UniRule"/>
</dbReference>
<evidence type="ECO:0000256" key="5">
    <source>
        <dbReference type="RuleBase" id="RU000682"/>
    </source>
</evidence>
<evidence type="ECO:0000256" key="4">
    <source>
        <dbReference type="PROSITE-ProRule" id="PRU00108"/>
    </source>
</evidence>
<proteinExistence type="predicted"/>